<keyword evidence="10" id="KW-0472">Membrane</keyword>
<dbReference type="Gene3D" id="1.25.10.10">
    <property type="entry name" value="Leucine-rich Repeat Variant"/>
    <property type="match status" value="1"/>
</dbReference>
<evidence type="ECO:0000256" key="11">
    <source>
        <dbReference type="ARBA" id="ARBA00023209"/>
    </source>
</evidence>
<dbReference type="InterPro" id="IPR011989">
    <property type="entry name" value="ARM-like"/>
</dbReference>
<dbReference type="PANTHER" id="PTHR48182:SF2">
    <property type="entry name" value="PROTEIN SERAC1"/>
    <property type="match status" value="1"/>
</dbReference>
<dbReference type="PANTHER" id="PTHR48182">
    <property type="entry name" value="PROTEIN SERAC1"/>
    <property type="match status" value="1"/>
</dbReference>
<keyword evidence="5" id="KW-0812">Transmembrane</keyword>
<keyword evidence="11" id="KW-0594">Phospholipid biosynthesis</keyword>
<keyword evidence="16" id="KW-1185">Reference proteome</keyword>
<keyword evidence="8" id="KW-0443">Lipid metabolism</keyword>
<dbReference type="InterPro" id="IPR052374">
    <property type="entry name" value="SERAC1"/>
</dbReference>
<protein>
    <recommendedName>
        <fullName evidence="14">Protein SERAC1</fullName>
    </recommendedName>
    <alternativeName>
        <fullName evidence="15">Serine active site-containing protein 1</fullName>
    </alternativeName>
</protein>
<evidence type="ECO:0000256" key="10">
    <source>
        <dbReference type="ARBA" id="ARBA00023136"/>
    </source>
</evidence>
<evidence type="ECO:0000313" key="16">
    <source>
        <dbReference type="Proteomes" id="UP000695000"/>
    </source>
</evidence>
<proteinExistence type="inferred from homology"/>
<dbReference type="GeneID" id="108567444"/>
<accession>A0ABM1N9B4</accession>
<sequence>MDYFRKNKKIILEISSFLTLLTGSMWIVRKIKVTKHVLNSAFDPSIIEIYEPHQEEIPQPQPYYVTSWMNATYEESKSFLTKTKNFIKFMFARRLLNIAQGDNKVLRMRAIERLAQMELQNWQHSLIAHMCNAKTAVALARTSGTNENFFLPSPRKFSKYSNKMLLHSLKDYMIGLDYDHSHDCVKKTISKVFVDANDISRIIDNEHGSEDLSVMNSYSEQQIPICLETIRHHSIFDDNCYDIVDNNGLYILMEIYNRFDANIKVCIPLCNILANISSRPDIVEELHRSGWIRVLSKWINHQDIRLSGPAGQALANLDRDAMVERFSSNLYLLHPSNRCAEKALVDVVFVHGLLGNVFYTWRNNTNPDMPINLIGKPAGRKESIGLDNSHTCSTVKKTSDPTTQEYIDEVEQQLKLEWDALGRDFEFVYYDIPEQSNEEATGPYSSPIDNKYSEEPTQCWAKDWLPNDCSHLRVLGVNYDTTLSVWAQMCPDLNMNNTLDLRSHELIDDLVAAGVGKRPVIWVTHSMGGLLVKNILSIVMQSDNEQMKNLCLNTKEIFFYSTPHCGSKTASFNQPTTLIVWPSIEVQELREGSPSLTRIHKNFMDILNHVPIKVISFVENRPTMVSAFKWNFNPVEPASANPGVGEYYEVPQNHLGICKPTNRYSFLYQKVLKEVKEVVKSVMEESKFKF</sequence>
<keyword evidence="12" id="KW-1208">Phospholipid metabolism</keyword>
<dbReference type="RefSeq" id="XP_017783414.1">
    <property type="nucleotide sequence ID" value="XM_017927925.1"/>
</dbReference>
<evidence type="ECO:0000256" key="13">
    <source>
        <dbReference type="ARBA" id="ARBA00038024"/>
    </source>
</evidence>
<reference evidence="17" key="1">
    <citation type="submission" date="2025-08" db="UniProtKB">
        <authorList>
            <consortium name="RefSeq"/>
        </authorList>
    </citation>
    <scope>IDENTIFICATION</scope>
    <source>
        <tissue evidence="17">Whole Larva</tissue>
    </source>
</reference>
<evidence type="ECO:0000256" key="7">
    <source>
        <dbReference type="ARBA" id="ARBA00022989"/>
    </source>
</evidence>
<keyword evidence="4" id="KW-0444">Lipid biosynthesis</keyword>
<evidence type="ECO:0000256" key="12">
    <source>
        <dbReference type="ARBA" id="ARBA00023264"/>
    </source>
</evidence>
<keyword evidence="9" id="KW-0496">Mitochondrion</keyword>
<organism evidence="16 17">
    <name type="scientific">Nicrophorus vespilloides</name>
    <name type="common">Boreal carrion beetle</name>
    <dbReference type="NCBI Taxonomy" id="110193"/>
    <lineage>
        <taxon>Eukaryota</taxon>
        <taxon>Metazoa</taxon>
        <taxon>Ecdysozoa</taxon>
        <taxon>Arthropoda</taxon>
        <taxon>Hexapoda</taxon>
        <taxon>Insecta</taxon>
        <taxon>Pterygota</taxon>
        <taxon>Neoptera</taxon>
        <taxon>Endopterygota</taxon>
        <taxon>Coleoptera</taxon>
        <taxon>Polyphaga</taxon>
        <taxon>Staphyliniformia</taxon>
        <taxon>Silphidae</taxon>
        <taxon>Nicrophorinae</taxon>
        <taxon>Nicrophorus</taxon>
    </lineage>
</organism>
<comment type="subcellular location">
    <subcellularLocation>
        <location evidence="3">Endoplasmic reticulum</location>
    </subcellularLocation>
    <subcellularLocation>
        <location evidence="1">Membrane</location>
        <topology evidence="1">Single-pass membrane protein</topology>
    </subcellularLocation>
    <subcellularLocation>
        <location evidence="2">Mitochondrion</location>
    </subcellularLocation>
</comment>
<keyword evidence="7" id="KW-1133">Transmembrane helix</keyword>
<gene>
    <name evidence="17" type="primary">LOC108567444</name>
</gene>
<dbReference type="InterPro" id="IPR016024">
    <property type="entry name" value="ARM-type_fold"/>
</dbReference>
<evidence type="ECO:0000313" key="17">
    <source>
        <dbReference type="RefSeq" id="XP_017783414.1"/>
    </source>
</evidence>
<evidence type="ECO:0000256" key="14">
    <source>
        <dbReference type="ARBA" id="ARBA00040991"/>
    </source>
</evidence>
<evidence type="ECO:0000256" key="4">
    <source>
        <dbReference type="ARBA" id="ARBA00022516"/>
    </source>
</evidence>
<dbReference type="Proteomes" id="UP000695000">
    <property type="component" value="Unplaced"/>
</dbReference>
<evidence type="ECO:0000256" key="3">
    <source>
        <dbReference type="ARBA" id="ARBA00004240"/>
    </source>
</evidence>
<evidence type="ECO:0000256" key="8">
    <source>
        <dbReference type="ARBA" id="ARBA00023098"/>
    </source>
</evidence>
<dbReference type="Gene3D" id="3.40.50.1820">
    <property type="entry name" value="alpha/beta hydrolase"/>
    <property type="match status" value="1"/>
</dbReference>
<evidence type="ECO:0000256" key="2">
    <source>
        <dbReference type="ARBA" id="ARBA00004173"/>
    </source>
</evidence>
<dbReference type="SUPFAM" id="SSF53474">
    <property type="entry name" value="alpha/beta-Hydrolases"/>
    <property type="match status" value="1"/>
</dbReference>
<dbReference type="SUPFAM" id="SSF48371">
    <property type="entry name" value="ARM repeat"/>
    <property type="match status" value="1"/>
</dbReference>
<dbReference type="InterPro" id="IPR029058">
    <property type="entry name" value="AB_hydrolase_fold"/>
</dbReference>
<comment type="similarity">
    <text evidence="13">Belongs to the SERAC1 family.</text>
</comment>
<keyword evidence="6" id="KW-0256">Endoplasmic reticulum</keyword>
<evidence type="ECO:0000256" key="6">
    <source>
        <dbReference type="ARBA" id="ARBA00022824"/>
    </source>
</evidence>
<evidence type="ECO:0000256" key="9">
    <source>
        <dbReference type="ARBA" id="ARBA00023128"/>
    </source>
</evidence>
<name>A0ABM1N9B4_NICVS</name>
<evidence type="ECO:0000256" key="5">
    <source>
        <dbReference type="ARBA" id="ARBA00022692"/>
    </source>
</evidence>
<evidence type="ECO:0000256" key="15">
    <source>
        <dbReference type="ARBA" id="ARBA00041701"/>
    </source>
</evidence>
<evidence type="ECO:0000256" key="1">
    <source>
        <dbReference type="ARBA" id="ARBA00004167"/>
    </source>
</evidence>